<dbReference type="InterPro" id="IPR028994">
    <property type="entry name" value="Integrin_alpha_N"/>
</dbReference>
<proteinExistence type="predicted"/>
<keyword evidence="3" id="KW-1185">Reference proteome</keyword>
<protein>
    <submittedName>
        <fullName evidence="2">Uncharacterized protein</fullName>
    </submittedName>
</protein>
<name>A0ABU2BWM3_9ACTN</name>
<keyword evidence="1" id="KW-0732">Signal</keyword>
<organism evidence="2 3">
    <name type="scientific">Nocardioides marmoribigeumensis</name>
    <dbReference type="NCBI Taxonomy" id="433649"/>
    <lineage>
        <taxon>Bacteria</taxon>
        <taxon>Bacillati</taxon>
        <taxon>Actinomycetota</taxon>
        <taxon>Actinomycetes</taxon>
        <taxon>Propionibacteriales</taxon>
        <taxon>Nocardioidaceae</taxon>
        <taxon>Nocardioides</taxon>
    </lineage>
</organism>
<accession>A0ABU2BWM3</accession>
<evidence type="ECO:0000313" key="2">
    <source>
        <dbReference type="EMBL" id="MDR7362861.1"/>
    </source>
</evidence>
<dbReference type="RefSeq" id="WP_310302417.1">
    <property type="nucleotide sequence ID" value="NZ_BAAAPS010000013.1"/>
</dbReference>
<evidence type="ECO:0000313" key="3">
    <source>
        <dbReference type="Proteomes" id="UP001183648"/>
    </source>
</evidence>
<comment type="caution">
    <text evidence="2">The sequence shown here is derived from an EMBL/GenBank/DDBJ whole genome shotgun (WGS) entry which is preliminary data.</text>
</comment>
<sequence>MPRIPSRLLALGLLVTGAAVLPASSAQAAGPCSGVARCHVVAHADVDGDGTPDAVGLARSGKDGAAHGTATLRVQLGSRVVRATKPTEYWYGPLWQGAADVDGRRGAELFFGRTQGAHAELFQSLTLRAGRLVTLRAPGRGYQGLWYVDSSVMYVGGWLRTTSDAPGVVRFRTAYRNDPPNDSDFEGVVKTFRWTRDGWVRTAIRRFPHASEDRVSRWTGFHVKGLQRF</sequence>
<evidence type="ECO:0000256" key="1">
    <source>
        <dbReference type="SAM" id="SignalP"/>
    </source>
</evidence>
<gene>
    <name evidence="2" type="ORF">J2S63_002414</name>
</gene>
<dbReference type="Proteomes" id="UP001183648">
    <property type="component" value="Unassembled WGS sequence"/>
</dbReference>
<dbReference type="SUPFAM" id="SSF69318">
    <property type="entry name" value="Integrin alpha N-terminal domain"/>
    <property type="match status" value="1"/>
</dbReference>
<feature type="signal peptide" evidence="1">
    <location>
        <begin position="1"/>
        <end position="28"/>
    </location>
</feature>
<feature type="chain" id="PRO_5046274367" evidence="1">
    <location>
        <begin position="29"/>
        <end position="229"/>
    </location>
</feature>
<reference evidence="2 3" key="1">
    <citation type="submission" date="2023-07" db="EMBL/GenBank/DDBJ databases">
        <title>Sequencing the genomes of 1000 actinobacteria strains.</title>
        <authorList>
            <person name="Klenk H.-P."/>
        </authorList>
    </citation>
    <scope>NUCLEOTIDE SEQUENCE [LARGE SCALE GENOMIC DNA]</scope>
    <source>
        <strain evidence="2 3">DSM 19426</strain>
    </source>
</reference>
<dbReference type="EMBL" id="JAVDYG010000001">
    <property type="protein sequence ID" value="MDR7362861.1"/>
    <property type="molecule type" value="Genomic_DNA"/>
</dbReference>